<feature type="transmembrane region" description="Helical" evidence="1">
    <location>
        <begin position="59"/>
        <end position="80"/>
    </location>
</feature>
<dbReference type="Proteomes" id="UP000280444">
    <property type="component" value="Unassembled WGS sequence"/>
</dbReference>
<feature type="transmembrane region" description="Helical" evidence="1">
    <location>
        <begin position="12"/>
        <end position="39"/>
    </location>
</feature>
<reference evidence="2 3" key="1">
    <citation type="submission" date="2018-11" db="EMBL/GenBank/DDBJ databases">
        <title>Genomes From Bacteria Associated with the Canine Oral Cavity: a Test Case for Automated Genome-Based Taxonomic Assignment.</title>
        <authorList>
            <person name="Coil D.A."/>
            <person name="Jospin G."/>
            <person name="Darling A.E."/>
            <person name="Wallis C."/>
            <person name="Davis I.J."/>
            <person name="Harris S."/>
            <person name="Eisen J.A."/>
            <person name="Holcombe L.J."/>
            <person name="O'Flynn C."/>
        </authorList>
    </citation>
    <scope>NUCLEOTIDE SEQUENCE [LARGE SCALE GENOMIC DNA]</scope>
    <source>
        <strain evidence="2 3">OH770</strain>
    </source>
</reference>
<proteinExistence type="predicted"/>
<keyword evidence="1" id="KW-0812">Transmembrane</keyword>
<keyword evidence="1" id="KW-1133">Transmembrane helix</keyword>
<dbReference type="OrthoDB" id="3827724at2"/>
<accession>A0A3P1SFL1</accession>
<comment type="caution">
    <text evidence="2">The sequence shown here is derived from an EMBL/GenBank/DDBJ whole genome shotgun (WGS) entry which is preliminary data.</text>
</comment>
<gene>
    <name evidence="2" type="ORF">EII11_06850</name>
</gene>
<keyword evidence="1" id="KW-0472">Membrane</keyword>
<keyword evidence="3" id="KW-1185">Reference proteome</keyword>
<dbReference type="EMBL" id="RQZF01000006">
    <property type="protein sequence ID" value="RRC95112.1"/>
    <property type="molecule type" value="Genomic_DNA"/>
</dbReference>
<organism evidence="2 3">
    <name type="scientific">Schaalia canis</name>
    <dbReference type="NCBI Taxonomy" id="100469"/>
    <lineage>
        <taxon>Bacteria</taxon>
        <taxon>Bacillati</taxon>
        <taxon>Actinomycetota</taxon>
        <taxon>Actinomycetes</taxon>
        <taxon>Actinomycetales</taxon>
        <taxon>Actinomycetaceae</taxon>
        <taxon>Schaalia</taxon>
    </lineage>
</organism>
<evidence type="ECO:0000313" key="2">
    <source>
        <dbReference type="EMBL" id="RRC95112.1"/>
    </source>
</evidence>
<evidence type="ECO:0000256" key="1">
    <source>
        <dbReference type="SAM" id="Phobius"/>
    </source>
</evidence>
<dbReference type="AlphaFoldDB" id="A0A3P1SFL1"/>
<sequence>MRGGHFWRTWSLLRMIAAWVAIAFMLFVTAGLAIWWFFINDPLTPGADLFVGENGVDPLKFVQTILAIVGGVGAVGYLVIKYRERSDAESSKVDQRLLEAVTQLGSDSPQVRIAGVYALADIADTFQGPYKQRVVDILCGYLRTDRSDGDAQQSDTSAPIRFLDAAVESTVLSVIGSHVDRWCSVTRSWSECNFDIHGAVLHEDIPFGETRWEGIFNAKRIQILGQADFSEAWFDHGPDFSKALFDARAFFGWASFGKRAIFSGSSFKEDANFGGASFGKGVDFTGTRYGEGSVLTELQQEWLRREIAEEQ</sequence>
<dbReference type="RefSeq" id="WP_124870582.1">
    <property type="nucleotide sequence ID" value="NZ_RQZF01000006.1"/>
</dbReference>
<evidence type="ECO:0000313" key="3">
    <source>
        <dbReference type="Proteomes" id="UP000280444"/>
    </source>
</evidence>
<name>A0A3P1SFL1_9ACTO</name>
<evidence type="ECO:0008006" key="4">
    <source>
        <dbReference type="Google" id="ProtNLM"/>
    </source>
</evidence>
<protein>
    <recommendedName>
        <fullName evidence="4">Pentapeptide repeat-containing protein</fullName>
    </recommendedName>
</protein>